<accession>A0AAV3QNS7</accession>
<organism evidence="1 2">
    <name type="scientific">Lithospermum erythrorhizon</name>
    <name type="common">Purple gromwell</name>
    <name type="synonym">Lithospermum officinale var. erythrorhizon</name>
    <dbReference type="NCBI Taxonomy" id="34254"/>
    <lineage>
        <taxon>Eukaryota</taxon>
        <taxon>Viridiplantae</taxon>
        <taxon>Streptophyta</taxon>
        <taxon>Embryophyta</taxon>
        <taxon>Tracheophyta</taxon>
        <taxon>Spermatophyta</taxon>
        <taxon>Magnoliopsida</taxon>
        <taxon>eudicotyledons</taxon>
        <taxon>Gunneridae</taxon>
        <taxon>Pentapetalae</taxon>
        <taxon>asterids</taxon>
        <taxon>lamiids</taxon>
        <taxon>Boraginales</taxon>
        <taxon>Boraginaceae</taxon>
        <taxon>Boraginoideae</taxon>
        <taxon>Lithospermeae</taxon>
        <taxon>Lithospermum</taxon>
    </lineage>
</organism>
<dbReference type="Proteomes" id="UP001454036">
    <property type="component" value="Unassembled WGS sequence"/>
</dbReference>
<comment type="caution">
    <text evidence="1">The sequence shown here is derived from an EMBL/GenBank/DDBJ whole genome shotgun (WGS) entry which is preliminary data.</text>
</comment>
<evidence type="ECO:0000313" key="2">
    <source>
        <dbReference type="Proteomes" id="UP001454036"/>
    </source>
</evidence>
<reference evidence="1 2" key="1">
    <citation type="submission" date="2024-01" db="EMBL/GenBank/DDBJ databases">
        <title>The complete chloroplast genome sequence of Lithospermum erythrorhizon: insights into the phylogenetic relationship among Boraginaceae species and the maternal lineages of purple gromwells.</title>
        <authorList>
            <person name="Okada T."/>
            <person name="Watanabe K."/>
        </authorList>
    </citation>
    <scope>NUCLEOTIDE SEQUENCE [LARGE SCALE GENOMIC DNA]</scope>
</reference>
<dbReference type="Gene3D" id="3.30.420.10">
    <property type="entry name" value="Ribonuclease H-like superfamily/Ribonuclease H"/>
    <property type="match status" value="1"/>
</dbReference>
<gene>
    <name evidence="1" type="ORF">LIER_20247</name>
</gene>
<dbReference type="EMBL" id="BAABME010005117">
    <property type="protein sequence ID" value="GAA0164661.1"/>
    <property type="molecule type" value="Genomic_DNA"/>
</dbReference>
<evidence type="ECO:0008006" key="3">
    <source>
        <dbReference type="Google" id="ProtNLM"/>
    </source>
</evidence>
<dbReference type="GO" id="GO:0003676">
    <property type="term" value="F:nucleic acid binding"/>
    <property type="evidence" value="ECO:0007669"/>
    <property type="project" value="InterPro"/>
</dbReference>
<protein>
    <recommendedName>
        <fullName evidence="3">RNase H type-1 domain-containing protein</fullName>
    </recommendedName>
</protein>
<keyword evidence="2" id="KW-1185">Reference proteome</keyword>
<dbReference type="AlphaFoldDB" id="A0AAV3QNS7"/>
<dbReference type="InterPro" id="IPR036397">
    <property type="entry name" value="RNaseH_sf"/>
</dbReference>
<sequence>MVMGFCLPATFALDAELLAAYHILEWCYTRGFTNLRVETDSLLLCRIVQDEVNGKLRTLCNLESRGVRYVRG</sequence>
<name>A0AAV3QNS7_LITER</name>
<evidence type="ECO:0000313" key="1">
    <source>
        <dbReference type="EMBL" id="GAA0164661.1"/>
    </source>
</evidence>
<proteinExistence type="predicted"/>